<dbReference type="InterPro" id="IPR002500">
    <property type="entry name" value="PAPS_reduct_dom"/>
</dbReference>
<feature type="domain" description="Phosphoadenosine phosphosulphate reductase" evidence="1">
    <location>
        <begin position="219"/>
        <end position="389"/>
    </location>
</feature>
<dbReference type="InterPro" id="IPR029063">
    <property type="entry name" value="SAM-dependent_MTases_sf"/>
</dbReference>
<gene>
    <name evidence="2" type="ORF">QRO08_09850</name>
</gene>
<proteinExistence type="predicted"/>
<protein>
    <submittedName>
        <fullName evidence="2">Methyltransferase domain-containing protein</fullName>
    </submittedName>
</protein>
<keyword evidence="2" id="KW-0489">Methyltransferase</keyword>
<dbReference type="EMBL" id="CP127363">
    <property type="protein sequence ID" value="WIY50841.1"/>
    <property type="molecule type" value="Genomic_DNA"/>
</dbReference>
<dbReference type="Gene3D" id="3.40.50.150">
    <property type="entry name" value="Vaccinia Virus protein VP39"/>
    <property type="match status" value="1"/>
</dbReference>
<dbReference type="Proteomes" id="UP001242732">
    <property type="component" value="Chromosome"/>
</dbReference>
<dbReference type="SUPFAM" id="SSF53335">
    <property type="entry name" value="S-adenosyl-L-methionine-dependent methyltransferases"/>
    <property type="match status" value="1"/>
</dbReference>
<dbReference type="GO" id="GO:0032259">
    <property type="term" value="P:methylation"/>
    <property type="evidence" value="ECO:0007669"/>
    <property type="project" value="UniProtKB-KW"/>
</dbReference>
<dbReference type="SUPFAM" id="SSF52402">
    <property type="entry name" value="Adenine nucleotide alpha hydrolases-like"/>
    <property type="match status" value="1"/>
</dbReference>
<sequence>MRPEQILNAEGVELLAYWRLAESEPEHAAELLRLLALPRGALVVDLGCGTGRLAELCRPVRPDLHWTLVNVDHWQLAQAPDWAEVVATDMVATGLPAGRADAVVVAYALGYCNPVAVLEEAARLLAPGGQLVLHELYAARHEEQTLAREVLGYRLASFPEVSLWAQLVGFDLVVALQDEHRAPGPTVAGALPVFGRFDHSVAVFRLGDRGHAFRGRRAALQFSGGKDSQACLLLLRPFVELGLPVYWTHTGDTIPETVEVVEEARAWVPDFRVIHADVLAWKATHGMPSDVTTAQSGWIGRQYSMSDVALVGRMDCCWHNLMLPMHERMLADGIDLVIRGTKRADTGRVPAVGATEHYDVLLPLLDWSHGDVFAYLDQVGAPRSPVYDTFRAISAPECLHCTAWWDDGKAAYLKQRHPEVLPEYRIGLQTIRAELARRMQELDDELSEAE</sequence>
<organism evidence="2 3">
    <name type="scientific">Paracidovorax citrulli</name>
    <name type="common">Acidovorax citrulli</name>
    <dbReference type="NCBI Taxonomy" id="80869"/>
    <lineage>
        <taxon>Bacteria</taxon>
        <taxon>Pseudomonadati</taxon>
        <taxon>Pseudomonadota</taxon>
        <taxon>Betaproteobacteria</taxon>
        <taxon>Burkholderiales</taxon>
        <taxon>Comamonadaceae</taxon>
        <taxon>Paracidovorax</taxon>
    </lineage>
</organism>
<accession>A0ABY9AV81</accession>
<evidence type="ECO:0000259" key="1">
    <source>
        <dbReference type="Pfam" id="PF01507"/>
    </source>
</evidence>
<evidence type="ECO:0000313" key="2">
    <source>
        <dbReference type="EMBL" id="WIY50841.1"/>
    </source>
</evidence>
<dbReference type="Gene3D" id="3.40.50.620">
    <property type="entry name" value="HUPs"/>
    <property type="match status" value="1"/>
</dbReference>
<dbReference type="GO" id="GO:0008168">
    <property type="term" value="F:methyltransferase activity"/>
    <property type="evidence" value="ECO:0007669"/>
    <property type="project" value="UniProtKB-KW"/>
</dbReference>
<dbReference type="Pfam" id="PF13489">
    <property type="entry name" value="Methyltransf_23"/>
    <property type="match status" value="1"/>
</dbReference>
<dbReference type="Pfam" id="PF01507">
    <property type="entry name" value="PAPS_reduct"/>
    <property type="match status" value="1"/>
</dbReference>
<keyword evidence="3" id="KW-1185">Reference proteome</keyword>
<name>A0ABY9AV81_PARCI</name>
<dbReference type="RefSeq" id="WP_011795491.1">
    <property type="nucleotide sequence ID" value="NZ_CP023687.1"/>
</dbReference>
<dbReference type="InterPro" id="IPR014729">
    <property type="entry name" value="Rossmann-like_a/b/a_fold"/>
</dbReference>
<dbReference type="CDD" id="cd02440">
    <property type="entry name" value="AdoMet_MTases"/>
    <property type="match status" value="1"/>
</dbReference>
<keyword evidence="2" id="KW-0808">Transferase</keyword>
<evidence type="ECO:0000313" key="3">
    <source>
        <dbReference type="Proteomes" id="UP001242732"/>
    </source>
</evidence>
<reference evidence="2 3" key="1">
    <citation type="submission" date="2023-06" db="EMBL/GenBank/DDBJ databases">
        <authorList>
            <person name="Ham H."/>
            <person name="Park D.S."/>
        </authorList>
    </citation>
    <scope>NUCLEOTIDE SEQUENCE [LARGE SCALE GENOMIC DNA]</scope>
    <source>
        <strain evidence="2 3">KACC 17005</strain>
    </source>
</reference>